<dbReference type="EMBL" id="FXYE01000001">
    <property type="protein sequence ID" value="SMX31375.1"/>
    <property type="molecule type" value="Genomic_DNA"/>
</dbReference>
<accession>A0A238JLM0</accession>
<dbReference type="AlphaFoldDB" id="A0A238JLM0"/>
<keyword evidence="2" id="KW-1185">Reference proteome</keyword>
<reference evidence="2" key="1">
    <citation type="submission" date="2017-05" db="EMBL/GenBank/DDBJ databases">
        <authorList>
            <person name="Rodrigo-Torres L."/>
            <person name="Arahal R. D."/>
            <person name="Lucena T."/>
        </authorList>
    </citation>
    <scope>NUCLEOTIDE SEQUENCE [LARGE SCALE GENOMIC DNA]</scope>
    <source>
        <strain evidence="2">CECT 8621</strain>
    </source>
</reference>
<proteinExistence type="predicted"/>
<dbReference type="Proteomes" id="UP000202922">
    <property type="component" value="Unassembled WGS sequence"/>
</dbReference>
<name>A0A238JLM0_9RHOB</name>
<gene>
    <name evidence="1" type="ORF">COL8621_00415</name>
</gene>
<sequence>MTVSSGRSEAAHKKWRFRPKEIEGFSGQLREHIAGNSPADEEDDCSIHQACFAYGCTTPQVVRLILTDQLVGSCQHEADDGISGIRIRKTELVTKLPIFTSDHVTEHDLNKRLGLT</sequence>
<protein>
    <submittedName>
        <fullName evidence="1">Uncharacterized protein</fullName>
    </submittedName>
</protein>
<evidence type="ECO:0000313" key="1">
    <source>
        <dbReference type="EMBL" id="SMX31375.1"/>
    </source>
</evidence>
<organism evidence="1 2">
    <name type="scientific">Actibacterium lipolyticum</name>
    <dbReference type="NCBI Taxonomy" id="1524263"/>
    <lineage>
        <taxon>Bacteria</taxon>
        <taxon>Pseudomonadati</taxon>
        <taxon>Pseudomonadota</taxon>
        <taxon>Alphaproteobacteria</taxon>
        <taxon>Rhodobacterales</taxon>
        <taxon>Roseobacteraceae</taxon>
        <taxon>Actibacterium</taxon>
    </lineage>
</organism>
<evidence type="ECO:0000313" key="2">
    <source>
        <dbReference type="Proteomes" id="UP000202922"/>
    </source>
</evidence>